<proteinExistence type="predicted"/>
<dbReference type="Proteomes" id="UP000198384">
    <property type="component" value="Unassembled WGS sequence"/>
</dbReference>
<dbReference type="InterPro" id="IPR016181">
    <property type="entry name" value="Acyl_CoA_acyltransferase"/>
</dbReference>
<keyword evidence="3" id="KW-1185">Reference proteome</keyword>
<name>A0A238W254_9FLAO</name>
<dbReference type="EMBL" id="FZNT01000002">
    <property type="protein sequence ID" value="SNR40434.1"/>
    <property type="molecule type" value="Genomic_DNA"/>
</dbReference>
<dbReference type="GO" id="GO:0016747">
    <property type="term" value="F:acyltransferase activity, transferring groups other than amino-acyl groups"/>
    <property type="evidence" value="ECO:0007669"/>
    <property type="project" value="InterPro"/>
</dbReference>
<dbReference type="AlphaFoldDB" id="A0A238W254"/>
<evidence type="ECO:0000313" key="3">
    <source>
        <dbReference type="Proteomes" id="UP000198384"/>
    </source>
</evidence>
<evidence type="ECO:0000259" key="1">
    <source>
        <dbReference type="PROSITE" id="PS51186"/>
    </source>
</evidence>
<sequence>MFEVIIKSFSQLSTNELYVILQLRSEVFVVEQDCVYQDIDFKDQKALHVLGFKNDKLIAYTRIFKSGDYFEKASIGRVVVKKNERINKYGYQIMKASIEAISTFFNETEIKISAQKYLKKFYESLGFNMIGETYLEDGIPHIGMIKK</sequence>
<accession>A0A238W254</accession>
<dbReference type="Pfam" id="PF13673">
    <property type="entry name" value="Acetyltransf_10"/>
    <property type="match status" value="1"/>
</dbReference>
<gene>
    <name evidence="2" type="ORF">SAMN06265371_102342</name>
</gene>
<dbReference type="RefSeq" id="WP_089380527.1">
    <property type="nucleotide sequence ID" value="NZ_FZNT01000002.1"/>
</dbReference>
<organism evidence="2 3">
    <name type="scientific">Lutibacter agarilyticus</name>
    <dbReference type="NCBI Taxonomy" id="1109740"/>
    <lineage>
        <taxon>Bacteria</taxon>
        <taxon>Pseudomonadati</taxon>
        <taxon>Bacteroidota</taxon>
        <taxon>Flavobacteriia</taxon>
        <taxon>Flavobacteriales</taxon>
        <taxon>Flavobacteriaceae</taxon>
        <taxon>Lutibacter</taxon>
    </lineage>
</organism>
<evidence type="ECO:0000313" key="2">
    <source>
        <dbReference type="EMBL" id="SNR40434.1"/>
    </source>
</evidence>
<dbReference type="OrthoDB" id="9796171at2"/>
<protein>
    <submittedName>
        <fullName evidence="2">ElaA protein</fullName>
    </submittedName>
</protein>
<reference evidence="2 3" key="1">
    <citation type="submission" date="2017-06" db="EMBL/GenBank/DDBJ databases">
        <authorList>
            <person name="Kim H.J."/>
            <person name="Triplett B.A."/>
        </authorList>
    </citation>
    <scope>NUCLEOTIDE SEQUENCE [LARGE SCALE GENOMIC DNA]</scope>
    <source>
        <strain evidence="2 3">DSM 29150</strain>
    </source>
</reference>
<dbReference type="Gene3D" id="3.40.630.30">
    <property type="match status" value="1"/>
</dbReference>
<dbReference type="InterPro" id="IPR000182">
    <property type="entry name" value="GNAT_dom"/>
</dbReference>
<feature type="domain" description="N-acetyltransferase" evidence="1">
    <location>
        <begin position="7"/>
        <end position="147"/>
    </location>
</feature>
<dbReference type="SUPFAM" id="SSF55729">
    <property type="entry name" value="Acyl-CoA N-acyltransferases (Nat)"/>
    <property type="match status" value="1"/>
</dbReference>
<dbReference type="PROSITE" id="PS51186">
    <property type="entry name" value="GNAT"/>
    <property type="match status" value="1"/>
</dbReference>